<dbReference type="HOGENOM" id="CLU_010194_1_3_9"/>
<dbReference type="Proteomes" id="UP000029585">
    <property type="component" value="Unassembled WGS sequence"/>
</dbReference>
<evidence type="ECO:0008006" key="6">
    <source>
        <dbReference type="Google" id="ProtNLM"/>
    </source>
</evidence>
<dbReference type="RefSeq" id="WP_044938516.1">
    <property type="nucleotide sequence ID" value="NZ_KN174161.1"/>
</dbReference>
<keyword evidence="2" id="KW-0560">Oxidoreductase</keyword>
<dbReference type="PANTHER" id="PTHR42879:SF2">
    <property type="entry name" value="3-OXOACYL-[ACYL-CARRIER-PROTEIN] REDUCTASE FABG"/>
    <property type="match status" value="1"/>
</dbReference>
<dbReference type="PRINTS" id="PR00080">
    <property type="entry name" value="SDRFAMILY"/>
</dbReference>
<dbReference type="InterPro" id="IPR002347">
    <property type="entry name" value="SDR_fam"/>
</dbReference>
<name>A0A096CQW4_FLAPL</name>
<comment type="similarity">
    <text evidence="1">Belongs to the short-chain dehydrogenases/reductases (SDR) family.</text>
</comment>
<protein>
    <recommendedName>
        <fullName evidence="6">3-oxoacyl-[acyl-carrier-protein] reductase</fullName>
    </recommendedName>
</protein>
<keyword evidence="5" id="KW-1185">Reference proteome</keyword>
<keyword evidence="3" id="KW-0443">Lipid metabolism</keyword>
<sequence length="249" mass="26293">MELGIKGKRAVVTGAGQGIGRETALVLAQEGAVVCVSDINDSRGKETVEEICERGGTGIYIHADVGVPEEIKHLFRTAAERLGSVDILINNAAISPKVPFEDIPLEQLEQVLRVNLMGAFLCAQEAAAQMKEKRWGRIISLASMAGRFGANKSGAHYAATKAGIVGMTLSLAKTLGPYNITVNCVSPGRINTELTRVLPQKVQNEICSQIPLGRIGEPSEVASVIAFLASEQASYVSGSCVDVLGGYIA</sequence>
<organism evidence="4 5">
    <name type="scientific">Flavonifractor plautii 1_3_50AFAA</name>
    <dbReference type="NCBI Taxonomy" id="742738"/>
    <lineage>
        <taxon>Bacteria</taxon>
        <taxon>Bacillati</taxon>
        <taxon>Bacillota</taxon>
        <taxon>Clostridia</taxon>
        <taxon>Eubacteriales</taxon>
        <taxon>Oscillospiraceae</taxon>
        <taxon>Flavonifractor</taxon>
    </lineage>
</organism>
<accession>A0A096CQW4</accession>
<dbReference type="PANTHER" id="PTHR42879">
    <property type="entry name" value="3-OXOACYL-(ACYL-CARRIER-PROTEIN) REDUCTASE"/>
    <property type="match status" value="1"/>
</dbReference>
<dbReference type="Pfam" id="PF13561">
    <property type="entry name" value="adh_short_C2"/>
    <property type="match status" value="1"/>
</dbReference>
<dbReference type="EMBL" id="ADLO01000011">
    <property type="protein sequence ID" value="KGF57192.1"/>
    <property type="molecule type" value="Genomic_DNA"/>
</dbReference>
<evidence type="ECO:0000313" key="5">
    <source>
        <dbReference type="Proteomes" id="UP000029585"/>
    </source>
</evidence>
<dbReference type="InterPro" id="IPR050259">
    <property type="entry name" value="SDR"/>
</dbReference>
<proteinExistence type="inferred from homology"/>
<dbReference type="Gene3D" id="3.40.50.720">
    <property type="entry name" value="NAD(P)-binding Rossmann-like Domain"/>
    <property type="match status" value="1"/>
</dbReference>
<gene>
    <name evidence="4" type="ORF">HMPREF9460_00367</name>
</gene>
<dbReference type="FunFam" id="3.40.50.720:FF:000084">
    <property type="entry name" value="Short-chain dehydrogenase reductase"/>
    <property type="match status" value="1"/>
</dbReference>
<reference evidence="4 5" key="1">
    <citation type="submission" date="2011-08" db="EMBL/GenBank/DDBJ databases">
        <title>The Genome Sequence of Clostridium orbiscindens 1_3_50AFAA.</title>
        <authorList>
            <consortium name="The Broad Institute Genome Sequencing Platform"/>
            <person name="Earl A."/>
            <person name="Ward D."/>
            <person name="Feldgarden M."/>
            <person name="Gevers D."/>
            <person name="Daigneault M."/>
            <person name="Strauss J."/>
            <person name="Allen-Vercoe E."/>
            <person name="Young S.K."/>
            <person name="Zeng Q."/>
            <person name="Gargeya S."/>
            <person name="Fitzgerald M."/>
            <person name="Haas B."/>
            <person name="Abouelleil A."/>
            <person name="Alvarado L."/>
            <person name="Arachchi H.M."/>
            <person name="Berlin A."/>
            <person name="Brown A."/>
            <person name="Chapman S.B."/>
            <person name="Chen Z."/>
            <person name="Dunbar C."/>
            <person name="Freedman E."/>
            <person name="Gearin G."/>
            <person name="Gellesch M."/>
            <person name="Goldberg J."/>
            <person name="Griggs A."/>
            <person name="Gujja S."/>
            <person name="Heiman D."/>
            <person name="Howarth C."/>
            <person name="Larson L."/>
            <person name="Lui A."/>
            <person name="MacDonald P.J.P."/>
            <person name="Montmayeur A."/>
            <person name="Murphy C."/>
            <person name="Neiman D."/>
            <person name="Pearson M."/>
            <person name="Priest M."/>
            <person name="Roberts A."/>
            <person name="Saif S."/>
            <person name="Shea T."/>
            <person name="Shenoy N."/>
            <person name="Sisk P."/>
            <person name="Stolte C."/>
            <person name="Sykes S."/>
            <person name="Wortman J."/>
            <person name="Nusbaum C."/>
            <person name="Birren B."/>
        </authorList>
    </citation>
    <scope>NUCLEOTIDE SEQUENCE [LARGE SCALE GENOMIC DNA]</scope>
    <source>
        <strain evidence="4 5">1_3_50AFAA</strain>
    </source>
</reference>
<keyword evidence="3" id="KW-0753">Steroid metabolism</keyword>
<evidence type="ECO:0000256" key="3">
    <source>
        <dbReference type="ARBA" id="ARBA00023221"/>
    </source>
</evidence>
<evidence type="ECO:0000256" key="2">
    <source>
        <dbReference type="ARBA" id="ARBA00023002"/>
    </source>
</evidence>
<dbReference type="NCBIfam" id="NF009466">
    <property type="entry name" value="PRK12826.1-2"/>
    <property type="match status" value="1"/>
</dbReference>
<dbReference type="GO" id="GO:0008206">
    <property type="term" value="P:bile acid metabolic process"/>
    <property type="evidence" value="ECO:0007669"/>
    <property type="project" value="UniProtKB-ARBA"/>
</dbReference>
<evidence type="ECO:0000256" key="1">
    <source>
        <dbReference type="ARBA" id="ARBA00006484"/>
    </source>
</evidence>
<dbReference type="eggNOG" id="COG1028">
    <property type="taxonomic scope" value="Bacteria"/>
</dbReference>
<dbReference type="GO" id="GO:0016491">
    <property type="term" value="F:oxidoreductase activity"/>
    <property type="evidence" value="ECO:0007669"/>
    <property type="project" value="UniProtKB-KW"/>
</dbReference>
<dbReference type="SUPFAM" id="SSF51735">
    <property type="entry name" value="NAD(P)-binding Rossmann-fold domains"/>
    <property type="match status" value="1"/>
</dbReference>
<dbReference type="PATRIC" id="fig|742738.3.peg.385"/>
<dbReference type="AlphaFoldDB" id="A0A096CQW4"/>
<dbReference type="NCBIfam" id="NF005559">
    <property type="entry name" value="PRK07231.1"/>
    <property type="match status" value="1"/>
</dbReference>
<dbReference type="PRINTS" id="PR00081">
    <property type="entry name" value="GDHRDH"/>
</dbReference>
<dbReference type="InterPro" id="IPR036291">
    <property type="entry name" value="NAD(P)-bd_dom_sf"/>
</dbReference>
<comment type="caution">
    <text evidence="4">The sequence shown here is derived from an EMBL/GenBank/DDBJ whole genome shotgun (WGS) entry which is preliminary data.</text>
</comment>
<evidence type="ECO:0000313" key="4">
    <source>
        <dbReference type="EMBL" id="KGF57192.1"/>
    </source>
</evidence>